<dbReference type="Pfam" id="PF13432">
    <property type="entry name" value="TPR_16"/>
    <property type="match status" value="1"/>
</dbReference>
<protein>
    <submittedName>
        <fullName evidence="1">Tetratricopeptide repeat protein</fullName>
    </submittedName>
</protein>
<name>A0AAE3SFU2_9BACT</name>
<evidence type="ECO:0000313" key="1">
    <source>
        <dbReference type="EMBL" id="MCW3786558.1"/>
    </source>
</evidence>
<dbReference type="Proteomes" id="UP001209229">
    <property type="component" value="Unassembled WGS sequence"/>
</dbReference>
<dbReference type="Pfam" id="PF07676">
    <property type="entry name" value="PD40"/>
    <property type="match status" value="3"/>
</dbReference>
<proteinExistence type="predicted"/>
<dbReference type="InterPro" id="IPR011990">
    <property type="entry name" value="TPR-like_helical_dom_sf"/>
</dbReference>
<dbReference type="SUPFAM" id="SSF48452">
    <property type="entry name" value="TPR-like"/>
    <property type="match status" value="1"/>
</dbReference>
<dbReference type="EMBL" id="JAPDPJ010000015">
    <property type="protein sequence ID" value="MCW3786558.1"/>
    <property type="molecule type" value="Genomic_DNA"/>
</dbReference>
<sequence>MRNSIINKILIIVSCVALVSCAGKKRVSLAHKSFEIGEYTRAAELYKRAYSGEKNKYTKGEYSYYMGECYRITNKPTKAASAYSKAVRYKYPERQARFYMAESYRKAGKLDKAIPEYEAYLEEVPADIRAQRGLASCMMIQKDVKPKRYQIEKLKKLNSKFSDFSPAFVGDSYDYVIFSSMRTETKKKRKNRITGQGISSLYFSKIDAKGVWTDPEAFEEPINAPQVDDGAPNISSNGKQLYYTRCKYDKTKPMGAEIVTSARSGGRWGEPAIVKIGEDSTIVAHPAISPDGNVLYFVSDREGGYGGKDIWKSTKSEGGWGEPENLGSAINTPGDEMFPYIRTDGTLYFSSDTQIGFGGLDIFRAFIDEEGLWQVSNMGKPINSEADDFGIAFKGKDEEGIFSSSRGSAKGIDNLYSFILPKLIFTLNGTIKNKNDEVVQESYVRLIGSDGTTLKINIPEDGSYKVKLKPNTDYVFLVAAKGYLNEKVKFTTSGETDDKDFEYNIVLEKPLKQVRE</sequence>
<dbReference type="PROSITE" id="PS51257">
    <property type="entry name" value="PROKAR_LIPOPROTEIN"/>
    <property type="match status" value="1"/>
</dbReference>
<gene>
    <name evidence="1" type="ORF">OM075_08775</name>
</gene>
<keyword evidence="2" id="KW-1185">Reference proteome</keyword>
<dbReference type="RefSeq" id="WP_301190123.1">
    <property type="nucleotide sequence ID" value="NZ_JAPDPJ010000015.1"/>
</dbReference>
<accession>A0AAE3SFU2</accession>
<dbReference type="InterPro" id="IPR011042">
    <property type="entry name" value="6-blade_b-propeller_TolB-like"/>
</dbReference>
<dbReference type="Gene3D" id="1.25.40.10">
    <property type="entry name" value="Tetratricopeptide repeat domain"/>
    <property type="match status" value="1"/>
</dbReference>
<reference evidence="1" key="1">
    <citation type="submission" date="2022-10" db="EMBL/GenBank/DDBJ databases">
        <authorList>
            <person name="Yu W.X."/>
        </authorList>
    </citation>
    <scope>NUCLEOTIDE SEQUENCE</scope>
    <source>
        <strain evidence="1">AAT</strain>
    </source>
</reference>
<comment type="caution">
    <text evidence="1">The sequence shown here is derived from an EMBL/GenBank/DDBJ whole genome shotgun (WGS) entry which is preliminary data.</text>
</comment>
<dbReference type="SUPFAM" id="SSF82171">
    <property type="entry name" value="DPP6 N-terminal domain-like"/>
    <property type="match status" value="1"/>
</dbReference>
<dbReference type="AlphaFoldDB" id="A0AAE3SFU2"/>
<organism evidence="1 2">
    <name type="scientific">Plebeiibacterium sediminum</name>
    <dbReference type="NCBI Taxonomy" id="2992112"/>
    <lineage>
        <taxon>Bacteria</taxon>
        <taxon>Pseudomonadati</taxon>
        <taxon>Bacteroidota</taxon>
        <taxon>Bacteroidia</taxon>
        <taxon>Marinilabiliales</taxon>
        <taxon>Marinilabiliaceae</taxon>
        <taxon>Plebeiibacterium</taxon>
    </lineage>
</organism>
<dbReference type="InterPro" id="IPR011659">
    <property type="entry name" value="WD40"/>
</dbReference>
<dbReference type="Gene3D" id="2.120.10.30">
    <property type="entry name" value="TolB, C-terminal domain"/>
    <property type="match status" value="1"/>
</dbReference>
<evidence type="ECO:0000313" key="2">
    <source>
        <dbReference type="Proteomes" id="UP001209229"/>
    </source>
</evidence>